<feature type="chain" id="PRO_5009944088" evidence="1">
    <location>
        <begin position="20"/>
        <end position="130"/>
    </location>
</feature>
<sequence length="130" mass="14071">MKKIYLLLAVALLCLVISAATFVHFSASYSSTSSSYTANATAVTIKATYNPEQAPLVEKYVDSCLQPVVVFGTAHKVNKDIAINESQLLYHVKASPGTLTITASPKENDRHSLDKLRNILDGLGSVIKPY</sequence>
<dbReference type="OrthoDB" id="680054at2"/>
<name>A0A1N7R405_9BACT</name>
<dbReference type="STRING" id="477680.SAMN05421788_10966"/>
<evidence type="ECO:0000313" key="2">
    <source>
        <dbReference type="EMBL" id="SIT29878.1"/>
    </source>
</evidence>
<accession>A0A1N7R405</accession>
<gene>
    <name evidence="2" type="ORF">SAMN05421788_10966</name>
</gene>
<keyword evidence="3" id="KW-1185">Reference proteome</keyword>
<reference evidence="3" key="1">
    <citation type="submission" date="2017-01" db="EMBL/GenBank/DDBJ databases">
        <authorList>
            <person name="Varghese N."/>
            <person name="Submissions S."/>
        </authorList>
    </citation>
    <scope>NUCLEOTIDE SEQUENCE [LARGE SCALE GENOMIC DNA]</scope>
    <source>
        <strain evidence="3">DSM 21054</strain>
    </source>
</reference>
<keyword evidence="1" id="KW-0732">Signal</keyword>
<dbReference type="EMBL" id="FTOR01000009">
    <property type="protein sequence ID" value="SIT29878.1"/>
    <property type="molecule type" value="Genomic_DNA"/>
</dbReference>
<dbReference type="Proteomes" id="UP000186917">
    <property type="component" value="Unassembled WGS sequence"/>
</dbReference>
<feature type="signal peptide" evidence="1">
    <location>
        <begin position="1"/>
        <end position="19"/>
    </location>
</feature>
<evidence type="ECO:0000256" key="1">
    <source>
        <dbReference type="SAM" id="SignalP"/>
    </source>
</evidence>
<dbReference type="AlphaFoldDB" id="A0A1N7R405"/>
<dbReference type="RefSeq" id="WP_076381396.1">
    <property type="nucleotide sequence ID" value="NZ_AP017422.1"/>
</dbReference>
<protein>
    <submittedName>
        <fullName evidence="2">Uncharacterized protein</fullName>
    </submittedName>
</protein>
<evidence type="ECO:0000313" key="3">
    <source>
        <dbReference type="Proteomes" id="UP000186917"/>
    </source>
</evidence>
<organism evidence="2 3">
    <name type="scientific">Filimonas lacunae</name>
    <dbReference type="NCBI Taxonomy" id="477680"/>
    <lineage>
        <taxon>Bacteria</taxon>
        <taxon>Pseudomonadati</taxon>
        <taxon>Bacteroidota</taxon>
        <taxon>Chitinophagia</taxon>
        <taxon>Chitinophagales</taxon>
        <taxon>Chitinophagaceae</taxon>
        <taxon>Filimonas</taxon>
    </lineage>
</organism>
<proteinExistence type="predicted"/>